<keyword evidence="1" id="KW-0812">Transmembrane</keyword>
<keyword evidence="3" id="KW-1185">Reference proteome</keyword>
<reference evidence="2 3" key="1">
    <citation type="submission" date="2024-05" db="EMBL/GenBank/DDBJ databases">
        <title>Haplotype-resolved chromosome-level genome assembly of Huyou (Citrus changshanensis).</title>
        <authorList>
            <person name="Miao C."/>
            <person name="Chen W."/>
            <person name="Wu Y."/>
            <person name="Wang L."/>
            <person name="Zhao S."/>
            <person name="Grierson D."/>
            <person name="Xu C."/>
            <person name="Chen K."/>
        </authorList>
    </citation>
    <scope>NUCLEOTIDE SEQUENCE [LARGE SCALE GENOMIC DNA]</scope>
    <source>
        <strain evidence="2">01-14</strain>
        <tissue evidence="2">Leaf</tissue>
    </source>
</reference>
<proteinExistence type="predicted"/>
<organism evidence="2 3">
    <name type="scientific">Citrus x changshan-huyou</name>
    <dbReference type="NCBI Taxonomy" id="2935761"/>
    <lineage>
        <taxon>Eukaryota</taxon>
        <taxon>Viridiplantae</taxon>
        <taxon>Streptophyta</taxon>
        <taxon>Embryophyta</taxon>
        <taxon>Tracheophyta</taxon>
        <taxon>Spermatophyta</taxon>
        <taxon>Magnoliopsida</taxon>
        <taxon>eudicotyledons</taxon>
        <taxon>Gunneridae</taxon>
        <taxon>Pentapetalae</taxon>
        <taxon>rosids</taxon>
        <taxon>malvids</taxon>
        <taxon>Sapindales</taxon>
        <taxon>Rutaceae</taxon>
        <taxon>Aurantioideae</taxon>
        <taxon>Citrus</taxon>
    </lineage>
</organism>
<keyword evidence="1" id="KW-1133">Transmembrane helix</keyword>
<keyword evidence="1" id="KW-0472">Membrane</keyword>
<name>A0AAP0N2J3_9ROSI</name>
<dbReference type="AlphaFoldDB" id="A0AAP0N2J3"/>
<feature type="transmembrane region" description="Helical" evidence="1">
    <location>
        <begin position="31"/>
        <end position="55"/>
    </location>
</feature>
<protein>
    <submittedName>
        <fullName evidence="2">Uncharacterized protein</fullName>
    </submittedName>
</protein>
<dbReference type="EMBL" id="JBCGBO010000001">
    <property type="protein sequence ID" value="KAK9230291.1"/>
    <property type="molecule type" value="Genomic_DNA"/>
</dbReference>
<evidence type="ECO:0000256" key="1">
    <source>
        <dbReference type="SAM" id="Phobius"/>
    </source>
</evidence>
<gene>
    <name evidence="2" type="ORF">WN944_023258</name>
</gene>
<dbReference type="Proteomes" id="UP001428341">
    <property type="component" value="Unassembled WGS sequence"/>
</dbReference>
<sequence length="60" mass="6648">MICIKIFMPPLVTTIINFTAQEDDKKQQNEVGLVAITCPTAAAVLFYFAMLYISVLGTSY</sequence>
<accession>A0AAP0N2J3</accession>
<comment type="caution">
    <text evidence="2">The sequence shown here is derived from an EMBL/GenBank/DDBJ whole genome shotgun (WGS) entry which is preliminary data.</text>
</comment>
<evidence type="ECO:0000313" key="3">
    <source>
        <dbReference type="Proteomes" id="UP001428341"/>
    </source>
</evidence>
<evidence type="ECO:0000313" key="2">
    <source>
        <dbReference type="EMBL" id="KAK9230291.1"/>
    </source>
</evidence>